<evidence type="ECO:0000256" key="10">
    <source>
        <dbReference type="ARBA" id="ARBA00023015"/>
    </source>
</evidence>
<dbReference type="SMR" id="A0A3Q1IJ04"/>
<organism evidence="17 18">
    <name type="scientific">Anabas testudineus</name>
    <name type="common">Climbing perch</name>
    <name type="synonym">Anthias testudineus</name>
    <dbReference type="NCBI Taxonomy" id="64144"/>
    <lineage>
        <taxon>Eukaryota</taxon>
        <taxon>Metazoa</taxon>
        <taxon>Chordata</taxon>
        <taxon>Craniata</taxon>
        <taxon>Vertebrata</taxon>
        <taxon>Euteleostomi</taxon>
        <taxon>Actinopterygii</taxon>
        <taxon>Neopterygii</taxon>
        <taxon>Teleostei</taxon>
        <taxon>Neoteleostei</taxon>
        <taxon>Acanthomorphata</taxon>
        <taxon>Anabantaria</taxon>
        <taxon>Anabantiformes</taxon>
        <taxon>Anabantoidei</taxon>
        <taxon>Anabantidae</taxon>
        <taxon>Anabas</taxon>
    </lineage>
</organism>
<dbReference type="FunCoup" id="A0A3Q1IJ04">
    <property type="interactions" value="20"/>
</dbReference>
<reference evidence="17" key="3">
    <citation type="submission" date="2025-09" db="UniProtKB">
        <authorList>
            <consortium name="Ensembl"/>
        </authorList>
    </citation>
    <scope>IDENTIFICATION</scope>
</reference>
<feature type="compositionally biased region" description="Polar residues" evidence="16">
    <location>
        <begin position="204"/>
        <end position="214"/>
    </location>
</feature>
<feature type="compositionally biased region" description="Polar residues" evidence="16">
    <location>
        <begin position="21"/>
        <end position="34"/>
    </location>
</feature>
<dbReference type="PANTHER" id="PTHR12787">
    <property type="entry name" value="RIBOSOMAL RNA-PROCESSING PROTEIN 8"/>
    <property type="match status" value="1"/>
</dbReference>
<dbReference type="RefSeq" id="XP_026219426.1">
    <property type="nucleotide sequence ID" value="XM_026363641.1"/>
</dbReference>
<dbReference type="InterPro" id="IPR007823">
    <property type="entry name" value="RRP8"/>
</dbReference>
<keyword evidence="6 15" id="KW-0489">Methyltransferase</keyword>
<comment type="subunit">
    <text evidence="14">Component of the eNoSC complex, composed of SIRT1, SUV39H1 and RRP8.</text>
</comment>
<keyword evidence="11" id="KW-0804">Transcription</keyword>
<dbReference type="GeneTree" id="ENSGT00390000006189"/>
<dbReference type="GO" id="GO:0000183">
    <property type="term" value="P:rDNA heterochromatin formation"/>
    <property type="evidence" value="ECO:0007669"/>
    <property type="project" value="TreeGrafter"/>
</dbReference>
<feature type="compositionally biased region" description="Basic residues" evidence="16">
    <location>
        <begin position="76"/>
        <end position="89"/>
    </location>
</feature>
<name>A0A3Q1IJ04_ANATE</name>
<dbReference type="GO" id="GO:0042149">
    <property type="term" value="P:cellular response to glucose starvation"/>
    <property type="evidence" value="ECO:0007669"/>
    <property type="project" value="TreeGrafter"/>
</dbReference>
<feature type="compositionally biased region" description="Basic residues" evidence="16">
    <location>
        <begin position="162"/>
        <end position="178"/>
    </location>
</feature>
<keyword evidence="10" id="KW-0805">Transcription regulation</keyword>
<dbReference type="Ensembl" id="ENSATET00000020588.3">
    <property type="protein sequence ID" value="ENSATEP00000020240.2"/>
    <property type="gene ID" value="ENSATEG00000014110.3"/>
</dbReference>
<feature type="compositionally biased region" description="Basic and acidic residues" evidence="16">
    <location>
        <begin position="190"/>
        <end position="201"/>
    </location>
</feature>
<evidence type="ECO:0000256" key="16">
    <source>
        <dbReference type="SAM" id="MobiDB-lite"/>
    </source>
</evidence>
<evidence type="ECO:0000256" key="12">
    <source>
        <dbReference type="ARBA" id="ARBA00023242"/>
    </source>
</evidence>
<dbReference type="InterPro" id="IPR029063">
    <property type="entry name" value="SAM-dependent_MTases_sf"/>
</dbReference>
<dbReference type="CDD" id="cd02440">
    <property type="entry name" value="AdoMet_MTases"/>
    <property type="match status" value="1"/>
</dbReference>
<evidence type="ECO:0000313" key="17">
    <source>
        <dbReference type="Ensembl" id="ENSATEP00000020240.2"/>
    </source>
</evidence>
<dbReference type="GO" id="GO:0006364">
    <property type="term" value="P:rRNA processing"/>
    <property type="evidence" value="ECO:0007669"/>
    <property type="project" value="UniProtKB-UniRule"/>
</dbReference>
<reference evidence="17" key="1">
    <citation type="submission" date="2021-04" db="EMBL/GenBank/DDBJ databases">
        <authorList>
            <consortium name="Wellcome Sanger Institute Data Sharing"/>
        </authorList>
    </citation>
    <scope>NUCLEOTIDE SEQUENCE [LARGE SCALE GENOMIC DNA]</scope>
</reference>
<comment type="function">
    <text evidence="15">Probable methyltransferase required to silence rDNA.</text>
</comment>
<evidence type="ECO:0000256" key="11">
    <source>
        <dbReference type="ARBA" id="ARBA00023163"/>
    </source>
</evidence>
<dbReference type="GO" id="GO:0008168">
    <property type="term" value="F:methyltransferase activity"/>
    <property type="evidence" value="ECO:0007669"/>
    <property type="project" value="UniProtKB-KW"/>
</dbReference>
<evidence type="ECO:0000256" key="15">
    <source>
        <dbReference type="RuleBase" id="RU365074"/>
    </source>
</evidence>
<dbReference type="Gene3D" id="1.10.10.2150">
    <property type="entry name" value="Ribosomal RNA-processing protein 8, N-terminal domain"/>
    <property type="match status" value="1"/>
</dbReference>
<dbReference type="Proteomes" id="UP000265040">
    <property type="component" value="Chromosome 13"/>
</dbReference>
<proteinExistence type="inferred from homology"/>
<sequence length="562" mass="63994">MFNEDQDWNDEQDPEVLSKTLLKNTPKTNSSTNVKPKVVGKKSLLRTLQTLGSVPEWKSDNHQQDSDSEAEAPSSHSKKKKKRRKKRKHAETSSEQQENGDLDQSVKEEKPVNKKRKKDNRFGAQKAKTTSAGETKDKDSTASAKIDVNKTENTNKLNRQQWKNKMKNKRKCKNKYRQNKPEEEVNETESADKQEPKEEIKTGLYTNNNSQAAQKKTKDRECKPQKTKITKEDADAQTQTQTLREEKQRIDKEKKTKNGQVEKGVTKSAADGAKQKASEPEVEITDNQQQVKRLKPELSKEQSQKRDKLRRMLHGQKPEQQQSPVTQKDEPAAPEEEVELDRSASLRSRMEQRLESARFRYINEVLYSTTSSEAKRMFKQDPEAFGIYHRGYTAQVHRWPANPVDAIISYISQKPSSLVVADFGCGDCKIARSVKNKVHCFDLAATCELVTVCDMANVPLRDSSVDIAVFCLSLMGTNLADFLSEANRVLKMGGFLKIAEVASRFDNVRSFLTALANLGFKMVSKETENTHFYSFEFVKTANSPESVKKFGLQLKPCVYKKR</sequence>
<dbReference type="GO" id="GO:0005730">
    <property type="term" value="C:nucleolus"/>
    <property type="evidence" value="ECO:0007669"/>
    <property type="project" value="UniProtKB-SubCell"/>
</dbReference>
<comment type="similarity">
    <text evidence="2 15">Belongs to the methyltransferase superfamily. RRP8 family.</text>
</comment>
<keyword evidence="12 15" id="KW-0539">Nucleus</keyword>
<evidence type="ECO:0000256" key="13">
    <source>
        <dbReference type="ARBA" id="ARBA00057870"/>
    </source>
</evidence>
<dbReference type="InParanoid" id="A0A3Q1IJ04"/>
<keyword evidence="8 15" id="KW-0949">S-adenosyl-L-methionine</keyword>
<dbReference type="FunFam" id="3.40.50.150:FF:000068">
    <property type="entry name" value="Ribosomal RNA-processing protein 8"/>
    <property type="match status" value="1"/>
</dbReference>
<gene>
    <name evidence="17" type="primary">RRP8</name>
</gene>
<feature type="compositionally biased region" description="Basic and acidic residues" evidence="16">
    <location>
        <begin position="294"/>
        <end position="306"/>
    </location>
</feature>
<dbReference type="GO" id="GO:0046015">
    <property type="term" value="P:regulation of transcription by glucose"/>
    <property type="evidence" value="ECO:0007669"/>
    <property type="project" value="TreeGrafter"/>
</dbReference>
<dbReference type="GO" id="GO:0033553">
    <property type="term" value="C:rDNA heterochromatin"/>
    <property type="evidence" value="ECO:0007669"/>
    <property type="project" value="TreeGrafter"/>
</dbReference>
<dbReference type="FunFam" id="1.10.10.2150:FF:000001">
    <property type="entry name" value="Ribosomal RNA-processing protein 8"/>
    <property type="match status" value="1"/>
</dbReference>
<evidence type="ECO:0000256" key="2">
    <source>
        <dbReference type="ARBA" id="ARBA00006301"/>
    </source>
</evidence>
<dbReference type="Gene3D" id="3.40.50.150">
    <property type="entry name" value="Vaccinia Virus protein VP39"/>
    <property type="match status" value="1"/>
</dbReference>
<evidence type="ECO:0000313" key="18">
    <source>
        <dbReference type="Proteomes" id="UP000265040"/>
    </source>
</evidence>
<dbReference type="GeneID" id="113164371"/>
<dbReference type="SUPFAM" id="SSF53335">
    <property type="entry name" value="S-adenosyl-L-methionine-dependent methyltransferases"/>
    <property type="match status" value="1"/>
</dbReference>
<dbReference type="InterPro" id="IPR042036">
    <property type="entry name" value="RRP8_N"/>
</dbReference>
<keyword evidence="4" id="KW-0678">Repressor</keyword>
<keyword evidence="7 15" id="KW-0808">Transferase</keyword>
<evidence type="ECO:0000256" key="5">
    <source>
        <dbReference type="ARBA" id="ARBA00022552"/>
    </source>
</evidence>
<protein>
    <recommendedName>
        <fullName evidence="3 15">Ribosomal RNA-processing protein 8</fullName>
        <ecNumber evidence="15">2.1.1.-</ecNumber>
    </recommendedName>
</protein>
<keyword evidence="18" id="KW-1185">Reference proteome</keyword>
<dbReference type="OrthoDB" id="10258825at2759"/>
<feature type="compositionally biased region" description="Basic and acidic residues" evidence="16">
    <location>
        <begin position="216"/>
        <end position="234"/>
    </location>
</feature>
<feature type="compositionally biased region" description="Acidic residues" evidence="16">
    <location>
        <begin position="1"/>
        <end position="14"/>
    </location>
</feature>
<evidence type="ECO:0000256" key="1">
    <source>
        <dbReference type="ARBA" id="ARBA00004604"/>
    </source>
</evidence>
<evidence type="ECO:0000256" key="6">
    <source>
        <dbReference type="ARBA" id="ARBA00022603"/>
    </source>
</evidence>
<evidence type="ECO:0000256" key="3">
    <source>
        <dbReference type="ARBA" id="ARBA00020203"/>
    </source>
</evidence>
<dbReference type="GO" id="GO:0005677">
    <property type="term" value="C:chromatin silencing complex"/>
    <property type="evidence" value="ECO:0007669"/>
    <property type="project" value="TreeGrafter"/>
</dbReference>
<keyword evidence="9" id="KW-0156">Chromatin regulator</keyword>
<comment type="function">
    <text evidence="13">Essential component of the eNoSC (energy-dependent nucleolar silencing) complex, a complex that mediates silencing of rDNA in response to intracellular energy status and acts by recruiting histone-modifying enzymes. The eNoSC complex is able to sense the energy status of cell: upon glucose starvation, elevation of NAD(+)/NADP(+) ratio activates SIRT1, leading to histone H3 deacetylation followed by dimethylation of H3 at 'Lys-9' (H3K9me2) by SUV39H1 and the formation of silent chromatin in the rDNA locus. In the complex, RRP8 binds to H3K9me2 and probably acts as a methyltransferase. Its substrates are however unknown.</text>
</comment>
<dbReference type="Pfam" id="PF05148">
    <property type="entry name" value="Methyltransf_8"/>
    <property type="match status" value="1"/>
</dbReference>
<dbReference type="AlphaFoldDB" id="A0A3Q1IJ04"/>
<accession>A0A3Q1IJ04</accession>
<evidence type="ECO:0000256" key="7">
    <source>
        <dbReference type="ARBA" id="ARBA00022679"/>
    </source>
</evidence>
<dbReference type="PANTHER" id="PTHR12787:SF0">
    <property type="entry name" value="RIBOSOMAL RNA-PROCESSING PROTEIN 8"/>
    <property type="match status" value="1"/>
</dbReference>
<feature type="compositionally biased region" description="Basic and acidic residues" evidence="16">
    <location>
        <begin position="243"/>
        <end position="256"/>
    </location>
</feature>
<comment type="subcellular location">
    <subcellularLocation>
        <location evidence="1 15">Nucleus</location>
        <location evidence="1 15">Nucleolus</location>
    </subcellularLocation>
</comment>
<dbReference type="GO" id="GO:0032259">
    <property type="term" value="P:methylation"/>
    <property type="evidence" value="ECO:0007669"/>
    <property type="project" value="UniProtKB-KW"/>
</dbReference>
<reference evidence="17" key="2">
    <citation type="submission" date="2025-08" db="UniProtKB">
        <authorList>
            <consortium name="Ensembl"/>
        </authorList>
    </citation>
    <scope>IDENTIFICATION</scope>
</reference>
<feature type="region of interest" description="Disordered" evidence="16">
    <location>
        <begin position="1"/>
        <end position="344"/>
    </location>
</feature>
<keyword evidence="5 15" id="KW-0698">rRNA processing</keyword>
<evidence type="ECO:0000256" key="4">
    <source>
        <dbReference type="ARBA" id="ARBA00022491"/>
    </source>
</evidence>
<evidence type="ECO:0000256" key="9">
    <source>
        <dbReference type="ARBA" id="ARBA00022853"/>
    </source>
</evidence>
<evidence type="ECO:0000256" key="8">
    <source>
        <dbReference type="ARBA" id="ARBA00022691"/>
    </source>
</evidence>
<dbReference type="EC" id="2.1.1.-" evidence="15"/>
<evidence type="ECO:0000256" key="14">
    <source>
        <dbReference type="ARBA" id="ARBA00062710"/>
    </source>
</evidence>